<dbReference type="InterPro" id="IPR008962">
    <property type="entry name" value="PapD-like_sf"/>
</dbReference>
<evidence type="ECO:0000259" key="9">
    <source>
        <dbReference type="Pfam" id="PF00345"/>
    </source>
</evidence>
<evidence type="ECO:0000256" key="5">
    <source>
        <dbReference type="ARBA" id="ARBA00022764"/>
    </source>
</evidence>
<evidence type="ECO:0000313" key="11">
    <source>
        <dbReference type="EMBL" id="MMS79293.1"/>
    </source>
</evidence>
<dbReference type="InterPro" id="IPR036316">
    <property type="entry name" value="Pili_assmbl_chap_C_dom_sf"/>
</dbReference>
<dbReference type="PANTHER" id="PTHR30251">
    <property type="entry name" value="PILUS ASSEMBLY CHAPERONE"/>
    <property type="match status" value="1"/>
</dbReference>
<dbReference type="EMBL" id="RWAH01000034">
    <property type="protein sequence ID" value="MMS79293.1"/>
    <property type="molecule type" value="Genomic_DNA"/>
</dbReference>
<comment type="subcellular location">
    <subcellularLocation>
        <location evidence="1 8">Periplasm</location>
    </subcellularLocation>
</comment>
<dbReference type="Pfam" id="PF00345">
    <property type="entry name" value="PapD_N"/>
    <property type="match status" value="1"/>
</dbReference>
<evidence type="ECO:0000256" key="7">
    <source>
        <dbReference type="ARBA" id="ARBA00023319"/>
    </source>
</evidence>
<evidence type="ECO:0000256" key="3">
    <source>
        <dbReference type="ARBA" id="ARBA00022558"/>
    </source>
</evidence>
<comment type="caution">
    <text evidence="11">The sequence shown here is derived from an EMBL/GenBank/DDBJ whole genome shotgun (WGS) entry which is preliminary data.</text>
</comment>
<dbReference type="SUPFAM" id="SSF49354">
    <property type="entry name" value="PapD-like"/>
    <property type="match status" value="1"/>
</dbReference>
<dbReference type="InterPro" id="IPR016147">
    <property type="entry name" value="Pili_assmbl_chaperone_N"/>
</dbReference>
<dbReference type="InterPro" id="IPR050643">
    <property type="entry name" value="Periplasmic_pilus_chap"/>
</dbReference>
<accession>A0A403T662</accession>
<name>A0A403T662_SALER</name>
<gene>
    <name evidence="11" type="ORF">D9O31_23005</name>
</gene>
<feature type="domain" description="Pili assembly chaperone C-terminal" evidence="10">
    <location>
        <begin position="172"/>
        <end position="232"/>
    </location>
</feature>
<dbReference type="PRINTS" id="PR00969">
    <property type="entry name" value="CHAPERONPILI"/>
</dbReference>
<dbReference type="Gene3D" id="2.60.40.10">
    <property type="entry name" value="Immunoglobulins"/>
    <property type="match status" value="2"/>
</dbReference>
<evidence type="ECO:0000256" key="4">
    <source>
        <dbReference type="ARBA" id="ARBA00022729"/>
    </source>
</evidence>
<keyword evidence="3" id="KW-1029">Fimbrium biogenesis</keyword>
<dbReference type="InterPro" id="IPR018046">
    <property type="entry name" value="Pili_assmbl_chaperone_CS"/>
</dbReference>
<evidence type="ECO:0000256" key="8">
    <source>
        <dbReference type="RuleBase" id="RU003918"/>
    </source>
</evidence>
<dbReference type="GO" id="GO:0071555">
    <property type="term" value="P:cell wall organization"/>
    <property type="evidence" value="ECO:0007669"/>
    <property type="project" value="InterPro"/>
</dbReference>
<comment type="similarity">
    <text evidence="2 8">Belongs to the periplasmic pilus chaperone family.</text>
</comment>
<dbReference type="InterPro" id="IPR001829">
    <property type="entry name" value="Pili_assmbl_chaperone_bac"/>
</dbReference>
<sequence length="252" mass="27140">MNNRQTAMLIAGLVLVLVLAGPGTGQAAINVDRTRIIMSSDAKAVSVGLSNDSPDAPYLAQSWMEDSLGKATNILIALPPLQRIDAGKKSRVRIMRVENAGTAPLPADRESLFYFNVREIPPAPEDKNKNILQLATQSQLKLFLRPATLAAEGNASPEKMLLVQSAGGSLTLKNPTPYYITLVWLGQSPKQKLAGFKEGTMVAPFSSLPVNAVLPAGTGQIMVGNVDDYGGLRMNRFICTSGRCTYQERINE</sequence>
<dbReference type="InterPro" id="IPR016148">
    <property type="entry name" value="Pili_assmbl_chaperone_C"/>
</dbReference>
<keyword evidence="6 8" id="KW-0143">Chaperone</keyword>
<dbReference type="Proteomes" id="UP000839526">
    <property type="component" value="Unassembled WGS sequence"/>
</dbReference>
<reference evidence="11" key="1">
    <citation type="submission" date="2018-10" db="EMBL/GenBank/DDBJ databases">
        <authorList>
            <consortium name="PulseNet: The National Subtyping Network for Foodborne Disease Surveillance"/>
            <person name="Tarr C.L."/>
            <person name="Trees E."/>
            <person name="Katz L.S."/>
            <person name="Carleton-Romer H.A."/>
            <person name="Stroika S."/>
            <person name="Kucerova Z."/>
            <person name="Roache K.F."/>
            <person name="Sabol A.L."/>
            <person name="Besser J."/>
            <person name="Gerner-Smidt P."/>
        </authorList>
    </citation>
    <scope>NUCLEOTIDE SEQUENCE [LARGE SCALE GENOMIC DNA]</scope>
    <source>
        <strain evidence="11">PNUSAS052121</strain>
    </source>
</reference>
<dbReference type="InterPro" id="IPR013783">
    <property type="entry name" value="Ig-like_fold"/>
</dbReference>
<feature type="domain" description="Pili assembly chaperone N-terminal" evidence="9">
    <location>
        <begin position="29"/>
        <end position="149"/>
    </location>
</feature>
<evidence type="ECO:0000259" key="10">
    <source>
        <dbReference type="Pfam" id="PF02753"/>
    </source>
</evidence>
<protein>
    <submittedName>
        <fullName evidence="11">Fimbrial chaperone protein StdC</fullName>
    </submittedName>
</protein>
<evidence type="ECO:0000256" key="1">
    <source>
        <dbReference type="ARBA" id="ARBA00004418"/>
    </source>
</evidence>
<keyword evidence="7" id="KW-0393">Immunoglobulin domain</keyword>
<dbReference type="AlphaFoldDB" id="A0A403T662"/>
<organism evidence="11">
    <name type="scientific">Salmonella enterica</name>
    <name type="common">Salmonella choleraesuis</name>
    <dbReference type="NCBI Taxonomy" id="28901"/>
    <lineage>
        <taxon>Bacteria</taxon>
        <taxon>Pseudomonadati</taxon>
        <taxon>Pseudomonadota</taxon>
        <taxon>Gammaproteobacteria</taxon>
        <taxon>Enterobacterales</taxon>
        <taxon>Enterobacteriaceae</taxon>
        <taxon>Salmonella</taxon>
    </lineage>
</organism>
<evidence type="ECO:0000256" key="6">
    <source>
        <dbReference type="ARBA" id="ARBA00023186"/>
    </source>
</evidence>
<proteinExistence type="inferred from homology"/>
<evidence type="ECO:0000256" key="2">
    <source>
        <dbReference type="ARBA" id="ARBA00007399"/>
    </source>
</evidence>
<dbReference type="SUPFAM" id="SSF49584">
    <property type="entry name" value="Periplasmic chaperone C-domain"/>
    <property type="match status" value="1"/>
</dbReference>
<dbReference type="GO" id="GO:0030288">
    <property type="term" value="C:outer membrane-bounded periplasmic space"/>
    <property type="evidence" value="ECO:0007669"/>
    <property type="project" value="InterPro"/>
</dbReference>
<dbReference type="Pfam" id="PF02753">
    <property type="entry name" value="PapD_C"/>
    <property type="match status" value="1"/>
</dbReference>
<dbReference type="PANTHER" id="PTHR30251:SF5">
    <property type="entry name" value="FIMBRIAL CHAPARONE PROTEIN"/>
    <property type="match status" value="1"/>
</dbReference>
<dbReference type="FunFam" id="2.60.40.10:FF:000458">
    <property type="entry name" value="Molecular chaperone FimC"/>
    <property type="match status" value="1"/>
</dbReference>
<keyword evidence="4" id="KW-0732">Signal</keyword>
<keyword evidence="5" id="KW-0574">Periplasm</keyword>
<dbReference type="PROSITE" id="PS00635">
    <property type="entry name" value="PILI_CHAPERONE"/>
    <property type="match status" value="1"/>
</dbReference>